<dbReference type="CDD" id="cd06261">
    <property type="entry name" value="TM_PBP2"/>
    <property type="match status" value="1"/>
</dbReference>
<feature type="transmembrane region" description="Helical" evidence="7">
    <location>
        <begin position="7"/>
        <end position="27"/>
    </location>
</feature>
<gene>
    <name evidence="9" type="ORF">ATW55_06045</name>
</gene>
<feature type="transmembrane region" description="Helical" evidence="7">
    <location>
        <begin position="217"/>
        <end position="250"/>
    </location>
</feature>
<dbReference type="AlphaFoldDB" id="A0A101XTY1"/>
<evidence type="ECO:0000256" key="7">
    <source>
        <dbReference type="RuleBase" id="RU363032"/>
    </source>
</evidence>
<keyword evidence="4 7" id="KW-0812">Transmembrane</keyword>
<feature type="transmembrane region" description="Helical" evidence="7">
    <location>
        <begin position="86"/>
        <end position="107"/>
    </location>
</feature>
<accession>A0A101XTY1</accession>
<dbReference type="Gene3D" id="1.10.3720.10">
    <property type="entry name" value="MetI-like"/>
    <property type="match status" value="1"/>
</dbReference>
<keyword evidence="10" id="KW-1185">Reference proteome</keyword>
<dbReference type="PANTHER" id="PTHR30183:SF3">
    <property type="entry name" value="MOLYBDENUM TRANSPORT SYSTEM PERMEASE PROTEIN MODB"/>
    <property type="match status" value="1"/>
</dbReference>
<comment type="caution">
    <text evidence="9">The sequence shown here is derived from an EMBL/GenBank/DDBJ whole genome shotgun (WGS) entry which is preliminary data.</text>
</comment>
<evidence type="ECO:0000256" key="3">
    <source>
        <dbReference type="ARBA" id="ARBA00022475"/>
    </source>
</evidence>
<feature type="domain" description="ABC transmembrane type-1" evidence="8">
    <location>
        <begin position="48"/>
        <end position="247"/>
    </location>
</feature>
<evidence type="ECO:0000256" key="1">
    <source>
        <dbReference type="ARBA" id="ARBA00004651"/>
    </source>
</evidence>
<dbReference type="Proteomes" id="UP000053557">
    <property type="component" value="Unassembled WGS sequence"/>
</dbReference>
<evidence type="ECO:0000259" key="8">
    <source>
        <dbReference type="PROSITE" id="PS50928"/>
    </source>
</evidence>
<evidence type="ECO:0000313" key="10">
    <source>
        <dbReference type="Proteomes" id="UP000053557"/>
    </source>
</evidence>
<dbReference type="GO" id="GO:0055085">
    <property type="term" value="P:transmembrane transport"/>
    <property type="evidence" value="ECO:0007669"/>
    <property type="project" value="InterPro"/>
</dbReference>
<dbReference type="GO" id="GO:0005886">
    <property type="term" value="C:plasma membrane"/>
    <property type="evidence" value="ECO:0007669"/>
    <property type="project" value="UniProtKB-SubCell"/>
</dbReference>
<organism evidence="9 10">
    <name type="scientific">Ferroacidibacillus organovorans</name>
    <dbReference type="NCBI Taxonomy" id="1765683"/>
    <lineage>
        <taxon>Bacteria</taxon>
        <taxon>Bacillati</taxon>
        <taxon>Bacillota</taxon>
        <taxon>Bacilli</taxon>
        <taxon>Bacillales</taxon>
        <taxon>Alicyclobacillaceae</taxon>
        <taxon>Ferroacidibacillus</taxon>
    </lineage>
</organism>
<evidence type="ECO:0000256" key="6">
    <source>
        <dbReference type="ARBA" id="ARBA00023136"/>
    </source>
</evidence>
<dbReference type="PANTHER" id="PTHR30183">
    <property type="entry name" value="MOLYBDENUM TRANSPORT SYSTEM PERMEASE PROTEIN MODB"/>
    <property type="match status" value="1"/>
</dbReference>
<dbReference type="EMBL" id="LPVJ01000001">
    <property type="protein sequence ID" value="KUO97424.1"/>
    <property type="molecule type" value="Genomic_DNA"/>
</dbReference>
<dbReference type="OrthoDB" id="9795403at2"/>
<reference evidence="9 10" key="1">
    <citation type="submission" date="2015-12" db="EMBL/GenBank/DDBJ databases">
        <title>Draft genome sequence of Acidibacillus ferrooxidans ITV001, isolated from a chalcopyrite acid mine drainage site in Brazil.</title>
        <authorList>
            <person name="Dall'Agnol H."/>
            <person name="Nancucheo I."/>
            <person name="Johnson B."/>
            <person name="Oliveira R."/>
            <person name="Leite L."/>
            <person name="Pylro V."/>
            <person name="Nunes G.L."/>
            <person name="Tzotzos G."/>
            <person name="Fernandes G.R."/>
            <person name="Dutra J."/>
            <person name="Orellana S.C."/>
            <person name="Oliveira G."/>
        </authorList>
    </citation>
    <scope>NUCLEOTIDE SEQUENCE [LARGE SCALE GENOMIC DNA]</scope>
    <source>
        <strain evidence="10">ITV01</strain>
    </source>
</reference>
<evidence type="ECO:0000256" key="4">
    <source>
        <dbReference type="ARBA" id="ARBA00022692"/>
    </source>
</evidence>
<feature type="transmembrane region" description="Helical" evidence="7">
    <location>
        <begin position="127"/>
        <end position="147"/>
    </location>
</feature>
<evidence type="ECO:0000256" key="5">
    <source>
        <dbReference type="ARBA" id="ARBA00022989"/>
    </source>
</evidence>
<sequence>MKKRAPMYWLLLIIPFSFILAPLYALFVSRHALSFQGLFSDPAFLPALLMSLQTASITTLCTMLFGIPASFALSRLPRLIHQTLNGFLLIPLIIPSLIGGMAELTLYGPNTPLGAWFTTFGVSLTGSSVGVVFAQLFVASPFLILNVSQAMREVPKEYLEATQTLGGDSWINFWYVVLPLCKEAIGVGAILTFARAVGEFGATLMMAYHPYTLPIYAWVSFISGGLAQIIPLSVLLIGMGVLVSILASLIQRVVRSGMM</sequence>
<dbReference type="Pfam" id="PF00528">
    <property type="entry name" value="BPD_transp_1"/>
    <property type="match status" value="1"/>
</dbReference>
<keyword evidence="2 7" id="KW-0813">Transport</keyword>
<dbReference type="RefSeq" id="WP_067710969.1">
    <property type="nucleotide sequence ID" value="NZ_LPVJ01000001.1"/>
</dbReference>
<keyword evidence="6 7" id="KW-0472">Membrane</keyword>
<proteinExistence type="inferred from homology"/>
<name>A0A101XTY1_9BACL</name>
<evidence type="ECO:0000256" key="2">
    <source>
        <dbReference type="ARBA" id="ARBA00022448"/>
    </source>
</evidence>
<dbReference type="InterPro" id="IPR035906">
    <property type="entry name" value="MetI-like_sf"/>
</dbReference>
<comment type="similarity">
    <text evidence="7">Belongs to the binding-protein-dependent transport system permease family.</text>
</comment>
<dbReference type="SUPFAM" id="SSF161098">
    <property type="entry name" value="MetI-like"/>
    <property type="match status" value="1"/>
</dbReference>
<dbReference type="InterPro" id="IPR000515">
    <property type="entry name" value="MetI-like"/>
</dbReference>
<dbReference type="PROSITE" id="PS50928">
    <property type="entry name" value="ABC_TM1"/>
    <property type="match status" value="1"/>
</dbReference>
<keyword evidence="5 7" id="KW-1133">Transmembrane helix</keyword>
<comment type="subcellular location">
    <subcellularLocation>
        <location evidence="1 7">Cell membrane</location>
        <topology evidence="1 7">Multi-pass membrane protein</topology>
    </subcellularLocation>
</comment>
<keyword evidence="3" id="KW-1003">Cell membrane</keyword>
<protein>
    <recommendedName>
        <fullName evidence="8">ABC transmembrane type-1 domain-containing protein</fullName>
    </recommendedName>
</protein>
<feature type="transmembrane region" description="Helical" evidence="7">
    <location>
        <begin position="47"/>
        <end position="74"/>
    </location>
</feature>
<evidence type="ECO:0000313" key="9">
    <source>
        <dbReference type="EMBL" id="KUO97424.1"/>
    </source>
</evidence>